<keyword evidence="2" id="KW-0970">Cilium biogenesis/degradation</keyword>
<protein>
    <recommendedName>
        <fullName evidence="5">LisH domain-containing protein</fullName>
    </recommendedName>
</protein>
<accession>A0A8K0G978</accession>
<feature type="region of interest" description="Disordered" evidence="4">
    <location>
        <begin position="178"/>
        <end position="205"/>
    </location>
</feature>
<feature type="region of interest" description="Disordered" evidence="4">
    <location>
        <begin position="977"/>
        <end position="1072"/>
    </location>
</feature>
<name>A0A8K0G978_IGNLU</name>
<dbReference type="GO" id="GO:0097542">
    <property type="term" value="C:ciliary tip"/>
    <property type="evidence" value="ECO:0007669"/>
    <property type="project" value="TreeGrafter"/>
</dbReference>
<feature type="compositionally biased region" description="Polar residues" evidence="4">
    <location>
        <begin position="233"/>
        <end position="244"/>
    </location>
</feature>
<proteinExistence type="predicted"/>
<dbReference type="Pfam" id="PF21050">
    <property type="entry name" value="ARMC9_ARM"/>
    <property type="match status" value="1"/>
</dbReference>
<feature type="compositionally biased region" description="Basic and acidic residues" evidence="4">
    <location>
        <begin position="397"/>
        <end position="409"/>
    </location>
</feature>
<dbReference type="GO" id="GO:0036064">
    <property type="term" value="C:ciliary basal body"/>
    <property type="evidence" value="ECO:0007669"/>
    <property type="project" value="InterPro"/>
</dbReference>
<dbReference type="InterPro" id="IPR040369">
    <property type="entry name" value="ARMC9"/>
</dbReference>
<comment type="caution">
    <text evidence="6">The sequence shown here is derived from an EMBL/GenBank/DDBJ whole genome shotgun (WGS) entry which is preliminary data.</text>
</comment>
<dbReference type="OrthoDB" id="538223at2759"/>
<dbReference type="PANTHER" id="PTHR14881:SF4">
    <property type="entry name" value="LISH DOMAIN-CONTAINING PROTEIN ARMC9"/>
    <property type="match status" value="1"/>
</dbReference>
<evidence type="ECO:0000313" key="6">
    <source>
        <dbReference type="EMBL" id="KAF2896280.1"/>
    </source>
</evidence>
<organism evidence="6 7">
    <name type="scientific">Ignelater luminosus</name>
    <name type="common">Cucubano</name>
    <name type="synonym">Pyrophorus luminosus</name>
    <dbReference type="NCBI Taxonomy" id="2038154"/>
    <lineage>
        <taxon>Eukaryota</taxon>
        <taxon>Metazoa</taxon>
        <taxon>Ecdysozoa</taxon>
        <taxon>Arthropoda</taxon>
        <taxon>Hexapoda</taxon>
        <taxon>Insecta</taxon>
        <taxon>Pterygota</taxon>
        <taxon>Neoptera</taxon>
        <taxon>Endopterygota</taxon>
        <taxon>Coleoptera</taxon>
        <taxon>Polyphaga</taxon>
        <taxon>Elateriformia</taxon>
        <taxon>Elateroidea</taxon>
        <taxon>Elateridae</taxon>
        <taxon>Agrypninae</taxon>
        <taxon>Pyrophorini</taxon>
        <taxon>Ignelater</taxon>
    </lineage>
</organism>
<dbReference type="PANTHER" id="PTHR14881">
    <property type="entry name" value="LISH DOMAIN-CONTAINING PROTEIN ARMC9"/>
    <property type="match status" value="1"/>
</dbReference>
<gene>
    <name evidence="6" type="ORF">ILUMI_09894</name>
</gene>
<dbReference type="SUPFAM" id="SSF48371">
    <property type="entry name" value="ARM repeat"/>
    <property type="match status" value="1"/>
</dbReference>
<dbReference type="InterPro" id="IPR011989">
    <property type="entry name" value="ARM-like"/>
</dbReference>
<dbReference type="InterPro" id="IPR016024">
    <property type="entry name" value="ARM-type_fold"/>
</dbReference>
<dbReference type="GO" id="GO:0060271">
    <property type="term" value="P:cilium assembly"/>
    <property type="evidence" value="ECO:0007669"/>
    <property type="project" value="InterPro"/>
</dbReference>
<dbReference type="Proteomes" id="UP000801492">
    <property type="component" value="Unassembled WGS sequence"/>
</dbReference>
<evidence type="ECO:0000256" key="2">
    <source>
        <dbReference type="ARBA" id="ARBA00022794"/>
    </source>
</evidence>
<dbReference type="EMBL" id="VTPC01005221">
    <property type="protein sequence ID" value="KAF2896280.1"/>
    <property type="molecule type" value="Genomic_DNA"/>
</dbReference>
<keyword evidence="7" id="KW-1185">Reference proteome</keyword>
<dbReference type="GO" id="GO:0005813">
    <property type="term" value="C:centrosome"/>
    <property type="evidence" value="ECO:0007669"/>
    <property type="project" value="UniProtKB-SubCell"/>
</dbReference>
<evidence type="ECO:0000256" key="4">
    <source>
        <dbReference type="SAM" id="MobiDB-lite"/>
    </source>
</evidence>
<evidence type="ECO:0000259" key="5">
    <source>
        <dbReference type="Pfam" id="PF21050"/>
    </source>
</evidence>
<evidence type="ECO:0000256" key="3">
    <source>
        <dbReference type="ARBA" id="ARBA00023273"/>
    </source>
</evidence>
<dbReference type="Gene3D" id="1.25.10.10">
    <property type="entry name" value="Leucine-rich Repeat Variant"/>
    <property type="match status" value="1"/>
</dbReference>
<dbReference type="GO" id="GO:0005814">
    <property type="term" value="C:centriole"/>
    <property type="evidence" value="ECO:0007669"/>
    <property type="project" value="TreeGrafter"/>
</dbReference>
<keyword evidence="3" id="KW-0966">Cell projection</keyword>
<comment type="subcellular location">
    <subcellularLocation>
        <location evidence="1">Cytoplasm</location>
        <location evidence="1">Cytoskeleton</location>
        <location evidence="1">Cilium basal body</location>
    </subcellularLocation>
</comment>
<feature type="region of interest" description="Disordered" evidence="4">
    <location>
        <begin position="226"/>
        <end position="270"/>
    </location>
</feature>
<dbReference type="InterPro" id="IPR048959">
    <property type="entry name" value="ARMC9_ARM_dom"/>
</dbReference>
<reference evidence="6" key="1">
    <citation type="submission" date="2019-08" db="EMBL/GenBank/DDBJ databases">
        <title>The genome of the North American firefly Photinus pyralis.</title>
        <authorList>
            <consortium name="Photinus pyralis genome working group"/>
            <person name="Fallon T.R."/>
            <person name="Sander Lower S.E."/>
            <person name="Weng J.-K."/>
        </authorList>
    </citation>
    <scope>NUCLEOTIDE SEQUENCE</scope>
    <source>
        <strain evidence="6">TRF0915ILg1</strain>
        <tissue evidence="6">Whole body</tissue>
    </source>
</reference>
<feature type="domain" description="LisH" evidence="5">
    <location>
        <begin position="780"/>
        <end position="897"/>
    </location>
</feature>
<feature type="compositionally biased region" description="Polar residues" evidence="4">
    <location>
        <begin position="422"/>
        <end position="461"/>
    </location>
</feature>
<feature type="region of interest" description="Disordered" evidence="4">
    <location>
        <begin position="397"/>
        <end position="461"/>
    </location>
</feature>
<evidence type="ECO:0000256" key="1">
    <source>
        <dbReference type="ARBA" id="ARBA00004120"/>
    </source>
</evidence>
<evidence type="ECO:0000313" key="7">
    <source>
        <dbReference type="Proteomes" id="UP000801492"/>
    </source>
</evidence>
<sequence length="1297" mass="146432">MDLNLSYTISNEDLVSVLRTILLFLENINFKATSAVLQQECTSKGYPEIELSQAKIVIVHPITSSCARDVEQCHKDTQTEIPISPHKSYVLESSVHVISNDSEEPSTSNTNNPVCIYYTDVQNFSVSKSSHDNVCDKDSRDIVSSDNVEPCNDSALWSHEKCRVTECSTAEGFIEEHKDIQNKSPNKKKPKKLDNKRSPNTIESEYPTRISSKKCLVDETQQSKENCLRKTHSNPSLKSNSAKNIDSRKTNGKGDNSRCPSVDSKQKPEPEECKCKELKKKFRQLQMEHQKLMGVTTELTTALQTHILGQSENLNSMLNNCRNIYPDLFRKSVCVQHCSDNPNSPNVSDENVEENKFLKDRSVQASCTSSFETEINATHPREPLYTTVPRAHFIEDTLDDGHEGGKIKNDSTVASPSKLDTIKSNENNCKTTNTPEPSNSQGVNVESTQTDDSAKNNEGNSNVSIEIATGIDLCHTTVKTSKLKRPHSSSIILITTTDDEQNSSSNLLLRKLSSRSCDECLIINTSKESQMHSEDTNEDEITVSHKEQETEKNIMANTATQLGSEIPNSDFESKENNLTCDENNAQRCKNTKNPPEVFVTTENMEKVQRKCRCSTANDSNQNSPRSSRYFDLDFKKLKKDMLTGSDDLKLSLVQALRWRITQSDSETRDQVISSYIRHDLLGLHSAPNPCGQSALEVYYSPNSKTPHPLQEGMARLVNAFASLTLGRDYLCQDDDLLVSLLIPLVIGTHYSKVEIDEITRDMIMATLQKLSIRNKQRLKMIAAGLVEHLVTFLSTKHNTISEYCMEYTTALLMNLCLHEEARERLHPFATDVVSLLADLLDTKRRYCMPYVNGTMFSLLSDSYINNEAKRLNLAQLIEYHIARTDGEIQRQLQFILKLHWEGNEDKGCQCDSSIEPEYEVDLLEPELDNDDSIKTEPSGEDFLTNYKLLFSVYGSQVYATHLQCLCRPVTPIPRSAENMIRSDDNNNISNNQAPRCSAKRATSKPKEDPTNSNKNQHKKYISPKPCYKGAACRNKPNSSKNKNDSDKTFKKSSPQSSRSNSPEMSYSEETKQFYHIPSSKTSIFDSYKTKKLHRVPPSFTRTIAMPTRMINSPSVCNNPHCPHPYSKTPPTTPKENSSVRNPPYMLDYQNSFGPCYRENYMNQNWCKHLCDCNKSKNKYVCNCYNVIKGFVDQIEQQNANLHNSSHNNKSNTNVKIKRTNVNFGQGLSPSELGMHANHVQFQGKEDAANQFVTFTYEELVNNGNIVEPDHICPNAGSGCQCYETVFQSRPKILRTPP</sequence>
<feature type="compositionally biased region" description="Low complexity" evidence="4">
    <location>
        <begin position="1051"/>
        <end position="1065"/>
    </location>
</feature>